<gene>
    <name evidence="2" type="ORF">QHT84_05165</name>
</gene>
<keyword evidence="1" id="KW-0812">Transmembrane</keyword>
<organism evidence="2 3">
    <name type="scientific">Flavobacterium sedimenticola</name>
    <dbReference type="NCBI Taxonomy" id="3043286"/>
    <lineage>
        <taxon>Bacteria</taxon>
        <taxon>Pseudomonadati</taxon>
        <taxon>Bacteroidota</taxon>
        <taxon>Flavobacteriia</taxon>
        <taxon>Flavobacteriales</taxon>
        <taxon>Flavobacteriaceae</taxon>
        <taxon>Flavobacterium</taxon>
    </lineage>
</organism>
<comment type="caution">
    <text evidence="2">The sequence shown here is derived from an EMBL/GenBank/DDBJ whole genome shotgun (WGS) entry which is preliminary data.</text>
</comment>
<dbReference type="InterPro" id="IPR046052">
    <property type="entry name" value="DUF6010"/>
</dbReference>
<keyword evidence="3" id="KW-1185">Reference proteome</keyword>
<feature type="transmembrane region" description="Helical" evidence="1">
    <location>
        <begin position="59"/>
        <end position="83"/>
    </location>
</feature>
<keyword evidence="1" id="KW-1133">Transmembrane helix</keyword>
<dbReference type="Proteomes" id="UP001230035">
    <property type="component" value="Unassembled WGS sequence"/>
</dbReference>
<evidence type="ECO:0000313" key="2">
    <source>
        <dbReference type="EMBL" id="MDI9256800.1"/>
    </source>
</evidence>
<feature type="transmembrane region" description="Helical" evidence="1">
    <location>
        <begin position="28"/>
        <end position="47"/>
    </location>
</feature>
<dbReference type="Pfam" id="PF19473">
    <property type="entry name" value="DUF6010"/>
    <property type="match status" value="1"/>
</dbReference>
<dbReference type="EMBL" id="JASGBP010000002">
    <property type="protein sequence ID" value="MDI9256800.1"/>
    <property type="molecule type" value="Genomic_DNA"/>
</dbReference>
<feature type="transmembrane region" description="Helical" evidence="1">
    <location>
        <begin position="103"/>
        <end position="121"/>
    </location>
</feature>
<accession>A0ABT6XP83</accession>
<sequence length="137" mass="15644">MTPISIGIAGALLQIVLFEWQKQFHKNSIYALSLAGIGFLYVGFTWTHLPTACIASVQAIVFLFIAYYGLTKSPYILAMGYFLHGLWDISYNLWQDPALLPPHYDWFCLSLDFTVGTYLIFKYIKQKDTTSNESRSI</sequence>
<proteinExistence type="predicted"/>
<protein>
    <submittedName>
        <fullName evidence="2">DUF6010 family protein</fullName>
    </submittedName>
</protein>
<dbReference type="RefSeq" id="WP_283238486.1">
    <property type="nucleotide sequence ID" value="NZ_JASGBP010000002.1"/>
</dbReference>
<name>A0ABT6XP83_9FLAO</name>
<keyword evidence="1" id="KW-0472">Membrane</keyword>
<evidence type="ECO:0000313" key="3">
    <source>
        <dbReference type="Proteomes" id="UP001230035"/>
    </source>
</evidence>
<evidence type="ECO:0000256" key="1">
    <source>
        <dbReference type="SAM" id="Phobius"/>
    </source>
</evidence>
<reference evidence="2 3" key="1">
    <citation type="submission" date="2023-05" db="EMBL/GenBank/DDBJ databases">
        <title>Flavobacterium sedimenti sp. nov., isolated from the sediment.</title>
        <authorList>
            <person name="Wu N."/>
        </authorList>
    </citation>
    <scope>NUCLEOTIDE SEQUENCE [LARGE SCALE GENOMIC DNA]</scope>
    <source>
        <strain evidence="2 3">YZ-48</strain>
    </source>
</reference>